<dbReference type="CDD" id="cd00075">
    <property type="entry name" value="HATPase"/>
    <property type="match status" value="1"/>
</dbReference>
<evidence type="ECO:0000259" key="8">
    <source>
        <dbReference type="PROSITE" id="PS50109"/>
    </source>
</evidence>
<dbReference type="GO" id="GO:0005886">
    <property type="term" value="C:plasma membrane"/>
    <property type="evidence" value="ECO:0007669"/>
    <property type="project" value="TreeGrafter"/>
</dbReference>
<reference evidence="11 12" key="1">
    <citation type="journal article" date="2014" name="Front. Genet.">
        <title>Genome and metabolic network of "Candidatus Phaeomarinobacter ectocarpi" Ec32, a new candidate genus of Alphaproteobacteria frequently associated with brown algae.</title>
        <authorList>
            <person name="Dittami S.M."/>
            <person name="Barbeyron T."/>
            <person name="Boyen C."/>
            <person name="Cambefort J."/>
            <person name="Collet G."/>
            <person name="Delage L."/>
            <person name="Gobet A."/>
            <person name="Groisillier A."/>
            <person name="Leblanc C."/>
            <person name="Michel G."/>
            <person name="Scornet D."/>
            <person name="Siegel A."/>
            <person name="Tapia J.E."/>
            <person name="Tonon T."/>
        </authorList>
    </citation>
    <scope>NUCLEOTIDE SEQUENCE [LARGE SCALE GENOMIC DNA]</scope>
    <source>
        <strain evidence="11 12">Ec32</strain>
    </source>
</reference>
<dbReference type="STRING" id="1458461.BN1012_Phect2441"/>
<keyword evidence="7" id="KW-1133">Transmembrane helix</keyword>
<dbReference type="EMBL" id="HG966617">
    <property type="protein sequence ID" value="CDO60654.1"/>
    <property type="molecule type" value="Genomic_DNA"/>
</dbReference>
<dbReference type="Pfam" id="PF00512">
    <property type="entry name" value="HisKA"/>
    <property type="match status" value="1"/>
</dbReference>
<dbReference type="InterPro" id="IPR036890">
    <property type="entry name" value="HATPase_C_sf"/>
</dbReference>
<dbReference type="SUPFAM" id="SSF55874">
    <property type="entry name" value="ATPase domain of HSP90 chaperone/DNA topoisomerase II/histidine kinase"/>
    <property type="match status" value="1"/>
</dbReference>
<keyword evidence="12" id="KW-1185">Reference proteome</keyword>
<dbReference type="KEGG" id="pect:BN1012_Phect2441"/>
<gene>
    <name evidence="11" type="ORF">BN1012_Phect2441</name>
</gene>
<evidence type="ECO:0000259" key="10">
    <source>
        <dbReference type="PROSITE" id="PS50113"/>
    </source>
</evidence>
<protein>
    <recommendedName>
        <fullName evidence="2">histidine kinase</fullName>
        <ecNumber evidence="2">2.7.13.3</ecNumber>
    </recommendedName>
</protein>
<keyword evidence="5 11" id="KW-0418">Kinase</keyword>
<dbReference type="Pfam" id="PF02518">
    <property type="entry name" value="HATPase_c"/>
    <property type="match status" value="1"/>
</dbReference>
<dbReference type="Pfam" id="PF08448">
    <property type="entry name" value="PAS_4"/>
    <property type="match status" value="1"/>
</dbReference>
<dbReference type="PROSITE" id="PS50113">
    <property type="entry name" value="PAC"/>
    <property type="match status" value="1"/>
</dbReference>
<dbReference type="OrthoDB" id="9813151at2"/>
<feature type="transmembrane region" description="Helical" evidence="7">
    <location>
        <begin position="129"/>
        <end position="148"/>
    </location>
</feature>
<dbReference type="Gene3D" id="1.10.287.130">
    <property type="match status" value="1"/>
</dbReference>
<dbReference type="PROSITE" id="PS50109">
    <property type="entry name" value="HIS_KIN"/>
    <property type="match status" value="1"/>
</dbReference>
<dbReference type="InterPro" id="IPR005467">
    <property type="entry name" value="His_kinase_dom"/>
</dbReference>
<feature type="domain" description="PAC" evidence="10">
    <location>
        <begin position="268"/>
        <end position="318"/>
    </location>
</feature>
<evidence type="ECO:0000256" key="4">
    <source>
        <dbReference type="ARBA" id="ARBA00022679"/>
    </source>
</evidence>
<evidence type="ECO:0000256" key="5">
    <source>
        <dbReference type="ARBA" id="ARBA00022777"/>
    </source>
</evidence>
<dbReference type="GO" id="GO:0009927">
    <property type="term" value="F:histidine phosphotransfer kinase activity"/>
    <property type="evidence" value="ECO:0007669"/>
    <property type="project" value="TreeGrafter"/>
</dbReference>
<dbReference type="InterPro" id="IPR004358">
    <property type="entry name" value="Sig_transdc_His_kin-like_C"/>
</dbReference>
<dbReference type="HOGENOM" id="CLU_000445_89_22_5"/>
<dbReference type="SUPFAM" id="SSF55785">
    <property type="entry name" value="PYP-like sensor domain (PAS domain)"/>
    <property type="match status" value="1"/>
</dbReference>
<dbReference type="InterPro" id="IPR000014">
    <property type="entry name" value="PAS"/>
</dbReference>
<dbReference type="Proteomes" id="UP000032160">
    <property type="component" value="Chromosome I"/>
</dbReference>
<keyword evidence="7" id="KW-0812">Transmembrane</keyword>
<dbReference type="AlphaFoldDB" id="X5MGL9"/>
<evidence type="ECO:0000256" key="1">
    <source>
        <dbReference type="ARBA" id="ARBA00000085"/>
    </source>
</evidence>
<dbReference type="PANTHER" id="PTHR43047:SF72">
    <property type="entry name" value="OSMOSENSING HISTIDINE PROTEIN KINASE SLN1"/>
    <property type="match status" value="1"/>
</dbReference>
<dbReference type="InterPro" id="IPR000700">
    <property type="entry name" value="PAS-assoc_C"/>
</dbReference>
<feature type="transmembrane region" description="Helical" evidence="7">
    <location>
        <begin position="25"/>
        <end position="46"/>
    </location>
</feature>
<dbReference type="NCBIfam" id="TIGR00229">
    <property type="entry name" value="sensory_box"/>
    <property type="match status" value="1"/>
</dbReference>
<dbReference type="RefSeq" id="WP_043948647.1">
    <property type="nucleotide sequence ID" value="NZ_HG966617.1"/>
</dbReference>
<accession>X5MGL9</accession>
<dbReference type="PRINTS" id="PR00344">
    <property type="entry name" value="BCTRLSENSOR"/>
</dbReference>
<dbReference type="GO" id="GO:0000155">
    <property type="term" value="F:phosphorelay sensor kinase activity"/>
    <property type="evidence" value="ECO:0007669"/>
    <property type="project" value="InterPro"/>
</dbReference>
<dbReference type="InterPro" id="IPR036097">
    <property type="entry name" value="HisK_dim/P_sf"/>
</dbReference>
<name>X5MGL9_9HYPH</name>
<dbReference type="SMART" id="SM00387">
    <property type="entry name" value="HATPase_c"/>
    <property type="match status" value="1"/>
</dbReference>
<evidence type="ECO:0000259" key="9">
    <source>
        <dbReference type="PROSITE" id="PS50112"/>
    </source>
</evidence>
<dbReference type="CDD" id="cd00082">
    <property type="entry name" value="HisKA"/>
    <property type="match status" value="1"/>
</dbReference>
<dbReference type="Gene3D" id="3.30.450.20">
    <property type="entry name" value="PAS domain"/>
    <property type="match status" value="1"/>
</dbReference>
<dbReference type="PROSITE" id="PS50112">
    <property type="entry name" value="PAS"/>
    <property type="match status" value="1"/>
</dbReference>
<dbReference type="InterPro" id="IPR003594">
    <property type="entry name" value="HATPase_dom"/>
</dbReference>
<proteinExistence type="predicted"/>
<evidence type="ECO:0000256" key="2">
    <source>
        <dbReference type="ARBA" id="ARBA00012438"/>
    </source>
</evidence>
<dbReference type="Gene3D" id="3.30.565.10">
    <property type="entry name" value="Histidine kinase-like ATPase, C-terminal domain"/>
    <property type="match status" value="1"/>
</dbReference>
<keyword evidence="6" id="KW-0175">Coiled coil</keyword>
<feature type="domain" description="PAS" evidence="9">
    <location>
        <begin position="195"/>
        <end position="265"/>
    </location>
</feature>
<dbReference type="InterPro" id="IPR003661">
    <property type="entry name" value="HisK_dim/P_dom"/>
</dbReference>
<dbReference type="SUPFAM" id="SSF47384">
    <property type="entry name" value="Homodimeric domain of signal transducing histidine kinase"/>
    <property type="match status" value="1"/>
</dbReference>
<dbReference type="InterPro" id="IPR035965">
    <property type="entry name" value="PAS-like_dom_sf"/>
</dbReference>
<keyword evidence="4" id="KW-0808">Transferase</keyword>
<organism evidence="11 12">
    <name type="scientific">Candidatus Phaeomarinibacter ectocarpi</name>
    <dbReference type="NCBI Taxonomy" id="1458461"/>
    <lineage>
        <taxon>Bacteria</taxon>
        <taxon>Pseudomonadati</taxon>
        <taxon>Pseudomonadota</taxon>
        <taxon>Alphaproteobacteria</taxon>
        <taxon>Hyphomicrobiales</taxon>
        <taxon>Parvibaculaceae</taxon>
        <taxon>Candidatus Phaeomarinibacter</taxon>
    </lineage>
</organism>
<feature type="domain" description="Histidine kinase" evidence="8">
    <location>
        <begin position="336"/>
        <end position="556"/>
    </location>
</feature>
<feature type="transmembrane region" description="Helical" evidence="7">
    <location>
        <begin position="160"/>
        <end position="179"/>
    </location>
</feature>
<evidence type="ECO:0000313" key="11">
    <source>
        <dbReference type="EMBL" id="CDO60654.1"/>
    </source>
</evidence>
<dbReference type="InterPro" id="IPR013656">
    <property type="entry name" value="PAS_4"/>
</dbReference>
<evidence type="ECO:0000256" key="6">
    <source>
        <dbReference type="SAM" id="Coils"/>
    </source>
</evidence>
<comment type="catalytic activity">
    <reaction evidence="1">
        <text>ATP + protein L-histidine = ADP + protein N-phospho-L-histidine.</text>
        <dbReference type="EC" id="2.7.13.3"/>
    </reaction>
</comment>
<evidence type="ECO:0000256" key="3">
    <source>
        <dbReference type="ARBA" id="ARBA00022553"/>
    </source>
</evidence>
<feature type="coiled-coil region" evidence="6">
    <location>
        <begin position="178"/>
        <end position="205"/>
    </location>
</feature>
<dbReference type="SMART" id="SM00091">
    <property type="entry name" value="PAS"/>
    <property type="match status" value="1"/>
</dbReference>
<evidence type="ECO:0000256" key="7">
    <source>
        <dbReference type="SAM" id="Phobius"/>
    </source>
</evidence>
<dbReference type="PANTHER" id="PTHR43047">
    <property type="entry name" value="TWO-COMPONENT HISTIDINE PROTEIN KINASE"/>
    <property type="match status" value="1"/>
</dbReference>
<feature type="transmembrane region" description="Helical" evidence="7">
    <location>
        <begin position="52"/>
        <end position="71"/>
    </location>
</feature>
<keyword evidence="3" id="KW-0597">Phosphoprotein</keyword>
<keyword evidence="7" id="KW-0472">Membrane</keyword>
<evidence type="ECO:0000313" key="12">
    <source>
        <dbReference type="Proteomes" id="UP000032160"/>
    </source>
</evidence>
<dbReference type="CDD" id="cd00130">
    <property type="entry name" value="PAS"/>
    <property type="match status" value="1"/>
</dbReference>
<dbReference type="EC" id="2.7.13.3" evidence="2"/>
<sequence>MQIADWQVHLSVRGRPRQMRRHASFIKQHLSGGALGLAGGILFAVVTGGIDLFAVGAFALLGATALPGLFLRATGQLAASYALSSTFFAILVGWLCLWTGGVDSPAIFWLAIVPMEAALSANRRSAITAAAISSIIFSCLVWMSLASSLPPAHLPGIDPFLTRMVSIVAAIVYACALAMRTQEAYQRAEDAADNEEARYRMVADNASDLITRHSIDGTVLFATPASRRLLNVSPDKLIGRRLSDVAGTSYAEAITDAFTNALRNGGEATVEFAVTNDDGTTRYLETRLRATGTAIDISLIAVTRDVTDRQEAQLVMEEARDMAESASRTKSAFLRSMSHELRTPLNSIIGFAQVIRDQSFGPIGNGRYSDYADMIGDSGKTLLRIVTDVLRMSEIEAGNVEMDVEETRLLPIADGAIRTLEPQARHGRVVIINHVSEDLPLALADARAAGQAVNGILANAIQYSALGDSIDIEAGSDDLSVWLEIKDNGPGIPARDIDRLMRPFERTGGSLEGRPSGAGVGLAIAKALTELQRGGFSIRSQEGEGTTVRLAFPRARMARRRSA</sequence>
<dbReference type="SMART" id="SM00388">
    <property type="entry name" value="HisKA"/>
    <property type="match status" value="1"/>
</dbReference>